<feature type="transmembrane region" description="Helical" evidence="1">
    <location>
        <begin position="366"/>
        <end position="383"/>
    </location>
</feature>
<sequence>MTKPLIAALRRPAAPTFVFWSLTTLFGIWMIVQYRNQWYLIIDDWTMLGSRIEHLNQFGVDDFLLRRHNEHLMAGMTLWNVGLAEVFGLRSYTPWVVTVQMGNVFVAWIVYRFAQVLNVPRLLAAISAPLFMIWGPFTTISYWAPESIFVVCLALVMLNYWLATTGEPPLKREVIGAMFSALAIFIHSVCVAVIPVLVVVLLCRRRWRSSIITSIPILLYGLWFVTYQRLPASNRWTGTGSGDIYQERNLQIFFSFSWRTLARMVWWHSTPAAALAVTLMVAAGTVITWRRGGIQRTIVMSSLAAALVYMAGFAWSRGYVTMNIFKQDPPSRYAAVVALLLLPIALVPIGWAAAHLHATPDAFRHVTRGLGLSLLVVAILASVRMREDNDAAAIPYASQTRARILSLADDALLYSYDRDEFVFGDNSWMDLTIRDVIRFKERGWL</sequence>
<accession>A0A6J6FTY4</accession>
<organism evidence="2">
    <name type="scientific">freshwater metagenome</name>
    <dbReference type="NCBI Taxonomy" id="449393"/>
    <lineage>
        <taxon>unclassified sequences</taxon>
        <taxon>metagenomes</taxon>
        <taxon>ecological metagenomes</taxon>
    </lineage>
</organism>
<feature type="transmembrane region" description="Helical" evidence="1">
    <location>
        <begin position="118"/>
        <end position="137"/>
    </location>
</feature>
<protein>
    <submittedName>
        <fullName evidence="2">Unannotated protein</fullName>
    </submittedName>
</protein>
<dbReference type="AlphaFoldDB" id="A0A6J6FTY4"/>
<feature type="transmembrane region" description="Helical" evidence="1">
    <location>
        <begin position="143"/>
        <end position="162"/>
    </location>
</feature>
<reference evidence="2" key="1">
    <citation type="submission" date="2020-05" db="EMBL/GenBank/DDBJ databases">
        <authorList>
            <person name="Chiriac C."/>
            <person name="Salcher M."/>
            <person name="Ghai R."/>
            <person name="Kavagutti S V."/>
        </authorList>
    </citation>
    <scope>NUCLEOTIDE SEQUENCE</scope>
</reference>
<keyword evidence="1" id="KW-0472">Membrane</keyword>
<feature type="transmembrane region" description="Helical" evidence="1">
    <location>
        <begin position="293"/>
        <end position="312"/>
    </location>
</feature>
<feature type="transmembrane region" description="Helical" evidence="1">
    <location>
        <begin position="174"/>
        <end position="201"/>
    </location>
</feature>
<feature type="transmembrane region" description="Helical" evidence="1">
    <location>
        <begin position="207"/>
        <end position="225"/>
    </location>
</feature>
<evidence type="ECO:0000313" key="2">
    <source>
        <dbReference type="EMBL" id="CAB4592181.1"/>
    </source>
</evidence>
<feature type="transmembrane region" description="Helical" evidence="1">
    <location>
        <begin position="12"/>
        <end position="32"/>
    </location>
</feature>
<gene>
    <name evidence="2" type="ORF">UFOPK1722_01699</name>
</gene>
<proteinExistence type="predicted"/>
<evidence type="ECO:0000256" key="1">
    <source>
        <dbReference type="SAM" id="Phobius"/>
    </source>
</evidence>
<feature type="transmembrane region" description="Helical" evidence="1">
    <location>
        <begin position="265"/>
        <end position="287"/>
    </location>
</feature>
<keyword evidence="1" id="KW-1133">Transmembrane helix</keyword>
<name>A0A6J6FTY4_9ZZZZ</name>
<feature type="transmembrane region" description="Helical" evidence="1">
    <location>
        <begin position="333"/>
        <end position="354"/>
    </location>
</feature>
<feature type="transmembrane region" description="Helical" evidence="1">
    <location>
        <begin position="92"/>
        <end position="111"/>
    </location>
</feature>
<dbReference type="EMBL" id="CAEZTS010000191">
    <property type="protein sequence ID" value="CAB4592181.1"/>
    <property type="molecule type" value="Genomic_DNA"/>
</dbReference>
<keyword evidence="1" id="KW-0812">Transmembrane</keyword>